<sequence length="66" mass="7473">MHMSLSEKECFYKHMGHAETINRDNYQCPAGIEETSIMGRILGNLDAGNYESLLLIGNIISRIQML</sequence>
<comment type="caution">
    <text evidence="1">The sequence shown here is derived from an EMBL/GenBank/DDBJ whole genome shotgun (WGS) entry which is preliminary data.</text>
</comment>
<reference evidence="1" key="1">
    <citation type="journal article" date="2023" name="Mol. Biol. Evol.">
        <title>Third-Generation Sequencing Reveals the Adaptive Role of the Epigenome in Three Deep-Sea Polychaetes.</title>
        <authorList>
            <person name="Perez M."/>
            <person name="Aroh O."/>
            <person name="Sun Y."/>
            <person name="Lan Y."/>
            <person name="Juniper S.K."/>
            <person name="Young C.R."/>
            <person name="Angers B."/>
            <person name="Qian P.Y."/>
        </authorList>
    </citation>
    <scope>NUCLEOTIDE SEQUENCE</scope>
    <source>
        <strain evidence="1">R07B-5</strain>
    </source>
</reference>
<organism evidence="1 2">
    <name type="scientific">Ridgeia piscesae</name>
    <name type="common">Tubeworm</name>
    <dbReference type="NCBI Taxonomy" id="27915"/>
    <lineage>
        <taxon>Eukaryota</taxon>
        <taxon>Metazoa</taxon>
        <taxon>Spiralia</taxon>
        <taxon>Lophotrochozoa</taxon>
        <taxon>Annelida</taxon>
        <taxon>Polychaeta</taxon>
        <taxon>Sedentaria</taxon>
        <taxon>Canalipalpata</taxon>
        <taxon>Sabellida</taxon>
        <taxon>Siboglinidae</taxon>
        <taxon>Ridgeia</taxon>
    </lineage>
</organism>
<gene>
    <name evidence="1" type="ORF">NP493_564g03039</name>
</gene>
<dbReference type="Proteomes" id="UP001209878">
    <property type="component" value="Unassembled WGS sequence"/>
</dbReference>
<proteinExistence type="predicted"/>
<accession>A0AAD9KV24</accession>
<evidence type="ECO:0000313" key="2">
    <source>
        <dbReference type="Proteomes" id="UP001209878"/>
    </source>
</evidence>
<dbReference type="AlphaFoldDB" id="A0AAD9KV24"/>
<evidence type="ECO:0000313" key="1">
    <source>
        <dbReference type="EMBL" id="KAK2178062.1"/>
    </source>
</evidence>
<keyword evidence="2" id="KW-1185">Reference proteome</keyword>
<dbReference type="EMBL" id="JAODUO010000564">
    <property type="protein sequence ID" value="KAK2178062.1"/>
    <property type="molecule type" value="Genomic_DNA"/>
</dbReference>
<name>A0AAD9KV24_RIDPI</name>
<protein>
    <submittedName>
        <fullName evidence="1">Uncharacterized protein</fullName>
    </submittedName>
</protein>